<name>A0ABY7H1F8_9BACT</name>
<dbReference type="InterPro" id="IPR001509">
    <property type="entry name" value="Epimerase_deHydtase"/>
</dbReference>
<dbReference type="RefSeq" id="WP_269035290.1">
    <property type="nucleotide sequence ID" value="NZ_CP114040.1"/>
</dbReference>
<gene>
    <name evidence="2" type="ORF">O0S08_42740</name>
</gene>
<dbReference type="SUPFAM" id="SSF51735">
    <property type="entry name" value="NAD(P)-binding Rossmann-fold domains"/>
    <property type="match status" value="1"/>
</dbReference>
<sequence length="287" mass="30877">MRPRAVVTGAAGTVGSRVCDRLAAAGWGVRGLVRSPALPGAPVELVQADLGDADALRVACRGADVVVHCAAALSSDRRMCRETNVEGTRHLLAALGASRRARFVFVSSVSVYDVRHGWSVDEQSPQWSDDVYPYGRSKVEAEELVRSDDHGLAWVVLRPVPVLSMHRSSFWGPLALERARRSAQPQFASRTMPFVHVDNLADAALLAATHPRAVGGVFDVVDGHGETRAYHEALAAATGRRPADPPDDAPAMRVAGTRIRSELGYSPRDRFAEFLGELARATVTPES</sequence>
<dbReference type="PANTHER" id="PTHR48079">
    <property type="entry name" value="PROTEIN YEEZ"/>
    <property type="match status" value="1"/>
</dbReference>
<dbReference type="InterPro" id="IPR036291">
    <property type="entry name" value="NAD(P)-bd_dom_sf"/>
</dbReference>
<dbReference type="Pfam" id="PF01370">
    <property type="entry name" value="Epimerase"/>
    <property type="match status" value="1"/>
</dbReference>
<dbReference type="EMBL" id="CP114040">
    <property type="protein sequence ID" value="WAS92935.1"/>
    <property type="molecule type" value="Genomic_DNA"/>
</dbReference>
<protein>
    <submittedName>
        <fullName evidence="2">NAD(P)-dependent oxidoreductase</fullName>
    </submittedName>
</protein>
<feature type="domain" description="NAD-dependent epimerase/dehydratase" evidence="1">
    <location>
        <begin position="6"/>
        <end position="214"/>
    </location>
</feature>
<dbReference type="Gene3D" id="3.40.50.720">
    <property type="entry name" value="NAD(P)-binding Rossmann-like Domain"/>
    <property type="match status" value="1"/>
</dbReference>
<evidence type="ECO:0000313" key="3">
    <source>
        <dbReference type="Proteomes" id="UP001164459"/>
    </source>
</evidence>
<keyword evidence="3" id="KW-1185">Reference proteome</keyword>
<evidence type="ECO:0000259" key="1">
    <source>
        <dbReference type="Pfam" id="PF01370"/>
    </source>
</evidence>
<proteinExistence type="predicted"/>
<dbReference type="InterPro" id="IPR051783">
    <property type="entry name" value="NAD(P)-dependent_oxidoreduct"/>
</dbReference>
<reference evidence="2" key="1">
    <citation type="submission" date="2022-11" db="EMBL/GenBank/DDBJ databases">
        <title>Minimal conservation of predation-associated metabolite biosynthetic gene clusters underscores biosynthetic potential of Myxococcota including descriptions for ten novel species: Archangium lansinium sp. nov., Myxococcus landrumus sp. nov., Nannocystis bai.</title>
        <authorList>
            <person name="Ahearne A."/>
            <person name="Stevens C."/>
            <person name="Dowd S."/>
        </authorList>
    </citation>
    <scope>NUCLEOTIDE SEQUENCE</scope>
    <source>
        <strain evidence="2">Fl3</strain>
    </source>
</reference>
<dbReference type="Proteomes" id="UP001164459">
    <property type="component" value="Chromosome"/>
</dbReference>
<dbReference type="PANTHER" id="PTHR48079:SF6">
    <property type="entry name" value="NAD(P)-BINDING DOMAIN-CONTAINING PROTEIN-RELATED"/>
    <property type="match status" value="1"/>
</dbReference>
<accession>A0ABY7H1F8</accession>
<evidence type="ECO:0000313" key="2">
    <source>
        <dbReference type="EMBL" id="WAS92935.1"/>
    </source>
</evidence>
<organism evidence="2 3">
    <name type="scientific">Nannocystis punicea</name>
    <dbReference type="NCBI Taxonomy" id="2995304"/>
    <lineage>
        <taxon>Bacteria</taxon>
        <taxon>Pseudomonadati</taxon>
        <taxon>Myxococcota</taxon>
        <taxon>Polyangia</taxon>
        <taxon>Nannocystales</taxon>
        <taxon>Nannocystaceae</taxon>
        <taxon>Nannocystis</taxon>
    </lineage>
</organism>